<dbReference type="NCBIfam" id="TIGR03625">
    <property type="entry name" value="L3_bact"/>
    <property type="match status" value="1"/>
</dbReference>
<sequence length="275" mass="29615">MYVGIKEPKRLFLLKSMKLRQIMGEKLNMSQMPDRHGRVSATTILRVSPNVVVKLNAKKALVAFGYRKKLANAIKGIVKGLKDVSPRVLKELELGNEEVKKGEQVKVGDVFRKGDLVDITGISKGKGFAGGVKRHGFAGGPKTHGQSDRHRAPGSIGSGTTPGRVLKGLRMAGHMGVDQVTIQGLEILDIDEENNLVTIRGAVPGSRTGVVTLTRSIKKKKAYHEPEIPALPQLPKEEPSVSDENVESPASQPVAESKEVVPVEAAKENGEDTNG</sequence>
<dbReference type="GO" id="GO:0022625">
    <property type="term" value="C:cytosolic large ribosomal subunit"/>
    <property type="evidence" value="ECO:0007669"/>
    <property type="project" value="TreeGrafter"/>
</dbReference>
<keyword evidence="5 7" id="KW-0687">Ribonucleoprotein</keyword>
<feature type="region of interest" description="Disordered" evidence="9">
    <location>
        <begin position="138"/>
        <end position="161"/>
    </location>
</feature>
<dbReference type="Gene3D" id="2.40.30.10">
    <property type="entry name" value="Translation factors"/>
    <property type="match status" value="1"/>
</dbReference>
<dbReference type="Pfam" id="PF00297">
    <property type="entry name" value="Ribosomal_L3"/>
    <property type="match status" value="1"/>
</dbReference>
<feature type="region of interest" description="Disordered" evidence="9">
    <location>
        <begin position="219"/>
        <end position="275"/>
    </location>
</feature>
<keyword evidence="4 7" id="KW-0689">Ribosomal protein</keyword>
<evidence type="ECO:0000256" key="6">
    <source>
        <dbReference type="NCBIfam" id="TIGR03625"/>
    </source>
</evidence>
<comment type="similarity">
    <text evidence="1 7">Belongs to the universal ribosomal protein uL3 family.</text>
</comment>
<comment type="caution">
    <text evidence="10">The sequence shown here is derived from an EMBL/GenBank/DDBJ whole genome shotgun (WGS) entry which is preliminary data.</text>
</comment>
<evidence type="ECO:0000256" key="7">
    <source>
        <dbReference type="RuleBase" id="RU003905"/>
    </source>
</evidence>
<evidence type="ECO:0000256" key="4">
    <source>
        <dbReference type="ARBA" id="ARBA00022980"/>
    </source>
</evidence>
<dbReference type="EMBL" id="MHCX01000045">
    <property type="protein sequence ID" value="OGY28696.1"/>
    <property type="molecule type" value="Genomic_DNA"/>
</dbReference>
<dbReference type="AlphaFoldDB" id="A0A1G1WLU6"/>
<comment type="subunit">
    <text evidence="8">Part of the 50S ribosomal subunit. Forms a cluster with proteins L14 and L19.</text>
</comment>
<protein>
    <recommendedName>
        <fullName evidence="6 8">50S ribosomal protein L3</fullName>
    </recommendedName>
</protein>
<dbReference type="FunFam" id="2.40.30.10:FF:000004">
    <property type="entry name" value="50S ribosomal protein L3"/>
    <property type="match status" value="1"/>
</dbReference>
<dbReference type="InterPro" id="IPR000597">
    <property type="entry name" value="Ribosomal_uL3"/>
</dbReference>
<dbReference type="InterPro" id="IPR019927">
    <property type="entry name" value="Ribosomal_uL3_bac/org-type"/>
</dbReference>
<dbReference type="InterPro" id="IPR019926">
    <property type="entry name" value="Ribosomal_uL3_CS"/>
</dbReference>
<feature type="compositionally biased region" description="Basic and acidic residues" evidence="9">
    <location>
        <begin position="256"/>
        <end position="275"/>
    </location>
</feature>
<evidence type="ECO:0000256" key="3">
    <source>
        <dbReference type="ARBA" id="ARBA00022884"/>
    </source>
</evidence>
<evidence type="ECO:0000313" key="11">
    <source>
        <dbReference type="Proteomes" id="UP000177821"/>
    </source>
</evidence>
<evidence type="ECO:0000256" key="2">
    <source>
        <dbReference type="ARBA" id="ARBA00022730"/>
    </source>
</evidence>
<dbReference type="PROSITE" id="PS00474">
    <property type="entry name" value="RIBOSOMAL_L3"/>
    <property type="match status" value="1"/>
</dbReference>
<evidence type="ECO:0000256" key="5">
    <source>
        <dbReference type="ARBA" id="ARBA00023274"/>
    </source>
</evidence>
<organism evidence="10 11">
    <name type="scientific">Candidatus Woykebacteria bacterium RIFCSPHIGHO2_02_FULL_43_16b</name>
    <dbReference type="NCBI Taxonomy" id="1802601"/>
    <lineage>
        <taxon>Bacteria</taxon>
        <taxon>Candidatus Woykeibacteriota</taxon>
    </lineage>
</organism>
<evidence type="ECO:0000256" key="1">
    <source>
        <dbReference type="ARBA" id="ARBA00006540"/>
    </source>
</evidence>
<evidence type="ECO:0000256" key="9">
    <source>
        <dbReference type="SAM" id="MobiDB-lite"/>
    </source>
</evidence>
<gene>
    <name evidence="10" type="ORF">A3J50_01100</name>
</gene>
<dbReference type="GO" id="GO:0003735">
    <property type="term" value="F:structural constituent of ribosome"/>
    <property type="evidence" value="ECO:0007669"/>
    <property type="project" value="UniProtKB-UniRule"/>
</dbReference>
<comment type="function">
    <text evidence="8">One of the primary rRNA binding proteins, it binds directly near the 3'-end of the 23S rRNA, where it nucleates assembly of the 50S subunit.</text>
</comment>
<dbReference type="InterPro" id="IPR009000">
    <property type="entry name" value="Transl_B-barrel_sf"/>
</dbReference>
<name>A0A1G1WLU6_9BACT</name>
<dbReference type="SUPFAM" id="SSF50447">
    <property type="entry name" value="Translation proteins"/>
    <property type="match status" value="1"/>
</dbReference>
<accession>A0A1G1WLU6</accession>
<dbReference type="PANTHER" id="PTHR11229">
    <property type="entry name" value="50S RIBOSOMAL PROTEIN L3"/>
    <property type="match status" value="1"/>
</dbReference>
<reference evidence="10 11" key="1">
    <citation type="journal article" date="2016" name="Nat. Commun.">
        <title>Thousands of microbial genomes shed light on interconnected biogeochemical processes in an aquifer system.</title>
        <authorList>
            <person name="Anantharaman K."/>
            <person name="Brown C.T."/>
            <person name="Hug L.A."/>
            <person name="Sharon I."/>
            <person name="Castelle C.J."/>
            <person name="Probst A.J."/>
            <person name="Thomas B.C."/>
            <person name="Singh A."/>
            <person name="Wilkins M.J."/>
            <person name="Karaoz U."/>
            <person name="Brodie E.L."/>
            <person name="Williams K.H."/>
            <person name="Hubbard S.S."/>
            <person name="Banfield J.F."/>
        </authorList>
    </citation>
    <scope>NUCLEOTIDE SEQUENCE [LARGE SCALE GENOMIC DNA]</scope>
</reference>
<keyword evidence="3 8" id="KW-0694">RNA-binding</keyword>
<dbReference type="GO" id="GO:0006412">
    <property type="term" value="P:translation"/>
    <property type="evidence" value="ECO:0007669"/>
    <property type="project" value="UniProtKB-UniRule"/>
</dbReference>
<evidence type="ECO:0000313" key="10">
    <source>
        <dbReference type="EMBL" id="OGY28696.1"/>
    </source>
</evidence>
<dbReference type="GO" id="GO:0019843">
    <property type="term" value="F:rRNA binding"/>
    <property type="evidence" value="ECO:0007669"/>
    <property type="project" value="UniProtKB-KW"/>
</dbReference>
<evidence type="ECO:0000256" key="8">
    <source>
        <dbReference type="RuleBase" id="RU003906"/>
    </source>
</evidence>
<proteinExistence type="inferred from homology"/>
<dbReference type="PANTHER" id="PTHR11229:SF16">
    <property type="entry name" value="LARGE RIBOSOMAL SUBUNIT PROTEIN UL3C"/>
    <property type="match status" value="1"/>
</dbReference>
<dbReference type="Proteomes" id="UP000177821">
    <property type="component" value="Unassembled WGS sequence"/>
</dbReference>
<keyword evidence="2 8" id="KW-0699">rRNA-binding</keyword>